<sequence>MSSFNNTHTSRAAVASGSLYRTSSGRIPDNQQELYSSSDEYPSSLESTITSDYINQAARDLKWYKRMFWILLLSLIIVICLYFSSQNKILNLEEEKNDLYNKYVDMINEII</sequence>
<evidence type="ECO:0000313" key="2">
    <source>
        <dbReference type="Proteomes" id="UP000789366"/>
    </source>
</evidence>
<proteinExistence type="predicted"/>
<evidence type="ECO:0000313" key="1">
    <source>
        <dbReference type="EMBL" id="CAG8715884.1"/>
    </source>
</evidence>
<gene>
    <name evidence="1" type="ORF">SPELUC_LOCUS12113</name>
</gene>
<dbReference type="Proteomes" id="UP000789366">
    <property type="component" value="Unassembled WGS sequence"/>
</dbReference>
<keyword evidence="2" id="KW-1185">Reference proteome</keyword>
<protein>
    <submittedName>
        <fullName evidence="1">16411_t:CDS:1</fullName>
    </submittedName>
</protein>
<feature type="non-terminal residue" evidence="1">
    <location>
        <position position="111"/>
    </location>
</feature>
<reference evidence="1" key="1">
    <citation type="submission" date="2021-06" db="EMBL/GenBank/DDBJ databases">
        <authorList>
            <person name="Kallberg Y."/>
            <person name="Tangrot J."/>
            <person name="Rosling A."/>
        </authorList>
    </citation>
    <scope>NUCLEOTIDE SEQUENCE</scope>
    <source>
        <strain evidence="1">28 12/20/2015</strain>
    </source>
</reference>
<comment type="caution">
    <text evidence="1">The sequence shown here is derived from an EMBL/GenBank/DDBJ whole genome shotgun (WGS) entry which is preliminary data.</text>
</comment>
<name>A0ACA9PM81_9GLOM</name>
<dbReference type="EMBL" id="CAJVPW010027550">
    <property type="protein sequence ID" value="CAG8715884.1"/>
    <property type="molecule type" value="Genomic_DNA"/>
</dbReference>
<organism evidence="1 2">
    <name type="scientific">Cetraspora pellucida</name>
    <dbReference type="NCBI Taxonomy" id="1433469"/>
    <lineage>
        <taxon>Eukaryota</taxon>
        <taxon>Fungi</taxon>
        <taxon>Fungi incertae sedis</taxon>
        <taxon>Mucoromycota</taxon>
        <taxon>Glomeromycotina</taxon>
        <taxon>Glomeromycetes</taxon>
        <taxon>Diversisporales</taxon>
        <taxon>Gigasporaceae</taxon>
        <taxon>Cetraspora</taxon>
    </lineage>
</organism>
<accession>A0ACA9PM81</accession>